<sequence length="327" mass="37120">MPENTYSGSNLIKKYADDSKITCPQEPLSNRLCAPHTIIDNSVANGLSTLASEDTCCRKRVSTRYPFHAPRMYIKEYFGVLPFNKNVLEHLSDEVRWMNPEQCGKAKRSFIALTLLFAFDNTDCIIEWNADSELRQLWWIANHYKWIIWKLACYERFYPAKHMGRFLTMSNVLEELNIENPGRRCIASTMVVLCVSAIHSTCDMKIGTHSVSINGSENSNAAKVELTDGWYSIDAFLDALLSKQLFAGNYQPFIYNLCCLMKIWGAGLCGWVGPVSPLEVRVLVLPWHFDVSRSNGGPVPQTLVRVTRIYPILYKERLSNGALSSDL</sequence>
<dbReference type="InterPro" id="IPR012340">
    <property type="entry name" value="NA-bd_OB-fold"/>
</dbReference>
<evidence type="ECO:0000259" key="1">
    <source>
        <dbReference type="Pfam" id="PF09103"/>
    </source>
</evidence>
<dbReference type="AlphaFoldDB" id="A0A438CW05"/>
<comment type="caution">
    <text evidence="3">The sequence shown here is derived from an EMBL/GenBank/DDBJ whole genome shotgun (WGS) entry which is preliminary data.</text>
</comment>
<feature type="domain" description="BRCA2 OB1" evidence="1">
    <location>
        <begin position="187"/>
        <end position="280"/>
    </location>
</feature>
<protein>
    <submittedName>
        <fullName evidence="3">Protein breast cancer susceptibility 2-like B</fullName>
    </submittedName>
</protein>
<dbReference type="InterPro" id="IPR015525">
    <property type="entry name" value="BRCA2"/>
</dbReference>
<accession>A0A438CW05</accession>
<dbReference type="SUPFAM" id="SSF50249">
    <property type="entry name" value="Nucleic acid-binding proteins"/>
    <property type="match status" value="1"/>
</dbReference>
<organism evidence="3 4">
    <name type="scientific">Vitis vinifera</name>
    <name type="common">Grape</name>
    <dbReference type="NCBI Taxonomy" id="29760"/>
    <lineage>
        <taxon>Eukaryota</taxon>
        <taxon>Viridiplantae</taxon>
        <taxon>Streptophyta</taxon>
        <taxon>Embryophyta</taxon>
        <taxon>Tracheophyta</taxon>
        <taxon>Spermatophyta</taxon>
        <taxon>Magnoliopsida</taxon>
        <taxon>eudicotyledons</taxon>
        <taxon>Gunneridae</taxon>
        <taxon>Pentapetalae</taxon>
        <taxon>rosids</taxon>
        <taxon>Vitales</taxon>
        <taxon>Vitaceae</taxon>
        <taxon>Viteae</taxon>
        <taxon>Vitis</taxon>
    </lineage>
</organism>
<dbReference type="Gene3D" id="2.40.50.140">
    <property type="entry name" value="Nucleic acid-binding proteins"/>
    <property type="match status" value="1"/>
</dbReference>
<feature type="domain" description="Breast cancer type 2 susceptibility protein helical" evidence="2">
    <location>
        <begin position="132"/>
        <end position="177"/>
    </location>
</feature>
<gene>
    <name evidence="3" type="primary">BRCA2B_2</name>
    <name evidence="3" type="ORF">CK203_106998</name>
</gene>
<dbReference type="PANTHER" id="PTHR11289">
    <property type="entry name" value="BREAST CANCER TYPE 2 SUSCEPTIBILITY PROTEIN BRCA2"/>
    <property type="match status" value="1"/>
</dbReference>
<dbReference type="InterPro" id="IPR015187">
    <property type="entry name" value="BRCA2_OB_1"/>
</dbReference>
<dbReference type="GO" id="GO:0000724">
    <property type="term" value="P:double-strand break repair via homologous recombination"/>
    <property type="evidence" value="ECO:0007669"/>
    <property type="project" value="InterPro"/>
</dbReference>
<dbReference type="Pfam" id="PF09103">
    <property type="entry name" value="BRCA-2_OB1"/>
    <property type="match status" value="1"/>
</dbReference>
<reference evidence="3 4" key="1">
    <citation type="journal article" date="2018" name="PLoS Genet.">
        <title>Population sequencing reveals clonal diversity and ancestral inbreeding in the grapevine cultivar Chardonnay.</title>
        <authorList>
            <person name="Roach M.J."/>
            <person name="Johnson D.L."/>
            <person name="Bohlmann J."/>
            <person name="van Vuuren H.J."/>
            <person name="Jones S.J."/>
            <person name="Pretorius I.S."/>
            <person name="Schmidt S.A."/>
            <person name="Borneman A.R."/>
        </authorList>
    </citation>
    <scope>NUCLEOTIDE SEQUENCE [LARGE SCALE GENOMIC DNA]</scope>
    <source>
        <strain evidence="4">cv. Chardonnay</strain>
        <tissue evidence="3">Leaf</tissue>
    </source>
</reference>
<evidence type="ECO:0000313" key="4">
    <source>
        <dbReference type="Proteomes" id="UP000288805"/>
    </source>
</evidence>
<dbReference type="InterPro" id="IPR015252">
    <property type="entry name" value="BRCA2_hlx"/>
</dbReference>
<dbReference type="SUPFAM" id="SSF81872">
    <property type="entry name" value="BRCA2 helical domain"/>
    <property type="match status" value="1"/>
</dbReference>
<evidence type="ECO:0000313" key="3">
    <source>
        <dbReference type="EMBL" id="RVW27384.1"/>
    </source>
</evidence>
<dbReference type="Pfam" id="PF09169">
    <property type="entry name" value="BRCA-2_helical"/>
    <property type="match status" value="1"/>
</dbReference>
<dbReference type="EMBL" id="QGNW01001953">
    <property type="protein sequence ID" value="RVW27384.1"/>
    <property type="molecule type" value="Genomic_DNA"/>
</dbReference>
<proteinExistence type="predicted"/>
<dbReference type="InterPro" id="IPR036315">
    <property type="entry name" value="BRCA2_hlx_sf"/>
</dbReference>
<dbReference type="Proteomes" id="UP000288805">
    <property type="component" value="Unassembled WGS sequence"/>
</dbReference>
<dbReference type="PANTHER" id="PTHR11289:SF0">
    <property type="entry name" value="BREAST CANCER TYPE 2 SUSCEPTIBILITY PROTEIN"/>
    <property type="match status" value="1"/>
</dbReference>
<evidence type="ECO:0000259" key="2">
    <source>
        <dbReference type="Pfam" id="PF09169"/>
    </source>
</evidence>
<name>A0A438CW05_VITVI</name>